<dbReference type="EMBL" id="NAJM01000023">
    <property type="protein sequence ID" value="RVX70444.1"/>
    <property type="molecule type" value="Genomic_DNA"/>
</dbReference>
<dbReference type="OrthoDB" id="10344297at2759"/>
<evidence type="ECO:0000256" key="1">
    <source>
        <dbReference type="SAM" id="MobiDB-lite"/>
    </source>
</evidence>
<evidence type="ECO:0000313" key="4">
    <source>
        <dbReference type="Proteomes" id="UP000288859"/>
    </source>
</evidence>
<feature type="transmembrane region" description="Helical" evidence="2">
    <location>
        <begin position="236"/>
        <end position="257"/>
    </location>
</feature>
<reference evidence="3 4" key="1">
    <citation type="submission" date="2017-03" db="EMBL/GenBank/DDBJ databases">
        <title>Genomes of endolithic fungi from Antarctica.</title>
        <authorList>
            <person name="Coleine C."/>
            <person name="Masonjones S."/>
            <person name="Stajich J.E."/>
        </authorList>
    </citation>
    <scope>NUCLEOTIDE SEQUENCE [LARGE SCALE GENOMIC DNA]</scope>
    <source>
        <strain evidence="3 4">CCFEE 6314</strain>
    </source>
</reference>
<dbReference type="VEuPathDB" id="FungiDB:PV10_06558"/>
<keyword evidence="2" id="KW-1133">Transmembrane helix</keyword>
<keyword evidence="2" id="KW-0472">Membrane</keyword>
<gene>
    <name evidence="3" type="ORF">B0A52_05943</name>
</gene>
<sequence length="357" mass="39810">MFAGFEAASWRTGSSSRPPTPFPTRAPSPVLTETTLERTTPRRRRNTVGGCTNTTITRPDQVLLLQTRHGNDSAGPVHHVGPWPLRRNGSSSTTVVTRNVRPDTPETYSDIERTNLEFSQLMRDIDRQYDEIRKLVQERTFNNMGQNPDLHLHLPNPNLNPFHPFTVPRVATDGQQGQPGTESRRFSEDGVTVVDEHRDENRLEVSIETEGDHDHIRCRQCAATVKMSGQYASGGLVVLGLCFIVVLALILIMLKIFCPQGKVVLDSLKGGNGQTKSLFLGLLMVAVLATAIPFAIATTLLLELQRTTKGAKRSRMVLIFRGGSILVWYAIMMFCWMIAFMSFTVVKTRYADPDNGM</sequence>
<name>A0A438N3Y3_EXOME</name>
<organism evidence="3 4">
    <name type="scientific">Exophiala mesophila</name>
    <name type="common">Black yeast-like fungus</name>
    <dbReference type="NCBI Taxonomy" id="212818"/>
    <lineage>
        <taxon>Eukaryota</taxon>
        <taxon>Fungi</taxon>
        <taxon>Dikarya</taxon>
        <taxon>Ascomycota</taxon>
        <taxon>Pezizomycotina</taxon>
        <taxon>Eurotiomycetes</taxon>
        <taxon>Chaetothyriomycetidae</taxon>
        <taxon>Chaetothyriales</taxon>
        <taxon>Herpotrichiellaceae</taxon>
        <taxon>Exophiala</taxon>
    </lineage>
</organism>
<keyword evidence="2" id="KW-0812">Transmembrane</keyword>
<feature type="region of interest" description="Disordered" evidence="1">
    <location>
        <begin position="1"/>
        <end position="55"/>
    </location>
</feature>
<feature type="compositionally biased region" description="Polar residues" evidence="1">
    <location>
        <begin position="88"/>
        <end position="97"/>
    </location>
</feature>
<evidence type="ECO:0000256" key="2">
    <source>
        <dbReference type="SAM" id="Phobius"/>
    </source>
</evidence>
<accession>A0A438N3Y3</accession>
<comment type="caution">
    <text evidence="3">The sequence shown here is derived from an EMBL/GenBank/DDBJ whole genome shotgun (WGS) entry which is preliminary data.</text>
</comment>
<evidence type="ECO:0000313" key="3">
    <source>
        <dbReference type="EMBL" id="RVX70444.1"/>
    </source>
</evidence>
<dbReference type="AlphaFoldDB" id="A0A438N3Y3"/>
<protein>
    <submittedName>
        <fullName evidence="3">Uncharacterized protein</fullName>
    </submittedName>
</protein>
<feature type="region of interest" description="Disordered" evidence="1">
    <location>
        <begin position="72"/>
        <end position="107"/>
    </location>
</feature>
<proteinExistence type="predicted"/>
<feature type="transmembrane region" description="Helical" evidence="2">
    <location>
        <begin position="325"/>
        <end position="346"/>
    </location>
</feature>
<dbReference type="Proteomes" id="UP000288859">
    <property type="component" value="Unassembled WGS sequence"/>
</dbReference>
<feature type="transmembrane region" description="Helical" evidence="2">
    <location>
        <begin position="277"/>
        <end position="304"/>
    </location>
</feature>